<dbReference type="AlphaFoldDB" id="A0AAN8ZRI8"/>
<feature type="region of interest" description="Disordered" evidence="1">
    <location>
        <begin position="125"/>
        <end position="197"/>
    </location>
</feature>
<comment type="caution">
    <text evidence="2">The sequence shown here is derived from an EMBL/GenBank/DDBJ whole genome shotgun (WGS) entry which is preliminary data.</text>
</comment>
<gene>
    <name evidence="2" type="ORF">SK128_023292</name>
</gene>
<reference evidence="2 3" key="1">
    <citation type="submission" date="2023-11" db="EMBL/GenBank/DDBJ databases">
        <title>Halocaridina rubra genome assembly.</title>
        <authorList>
            <person name="Smith C."/>
        </authorList>
    </citation>
    <scope>NUCLEOTIDE SEQUENCE [LARGE SCALE GENOMIC DNA]</scope>
    <source>
        <strain evidence="2">EP-1</strain>
        <tissue evidence="2">Whole</tissue>
    </source>
</reference>
<feature type="non-terminal residue" evidence="2">
    <location>
        <position position="197"/>
    </location>
</feature>
<dbReference type="EMBL" id="JAXCGZ010020416">
    <property type="protein sequence ID" value="KAK7065601.1"/>
    <property type="molecule type" value="Genomic_DNA"/>
</dbReference>
<organism evidence="2 3">
    <name type="scientific">Halocaridina rubra</name>
    <name type="common">Hawaiian red shrimp</name>
    <dbReference type="NCBI Taxonomy" id="373956"/>
    <lineage>
        <taxon>Eukaryota</taxon>
        <taxon>Metazoa</taxon>
        <taxon>Ecdysozoa</taxon>
        <taxon>Arthropoda</taxon>
        <taxon>Crustacea</taxon>
        <taxon>Multicrustacea</taxon>
        <taxon>Malacostraca</taxon>
        <taxon>Eumalacostraca</taxon>
        <taxon>Eucarida</taxon>
        <taxon>Decapoda</taxon>
        <taxon>Pleocyemata</taxon>
        <taxon>Caridea</taxon>
        <taxon>Atyoidea</taxon>
        <taxon>Atyidae</taxon>
        <taxon>Halocaridina</taxon>
    </lineage>
</organism>
<keyword evidence="3" id="KW-1185">Reference proteome</keyword>
<feature type="compositionally biased region" description="Basic residues" evidence="1">
    <location>
        <begin position="140"/>
        <end position="154"/>
    </location>
</feature>
<accession>A0AAN8ZRI8</accession>
<evidence type="ECO:0000313" key="2">
    <source>
        <dbReference type="EMBL" id="KAK7065601.1"/>
    </source>
</evidence>
<name>A0AAN8ZRI8_HALRR</name>
<dbReference type="Proteomes" id="UP001381693">
    <property type="component" value="Unassembled WGS sequence"/>
</dbReference>
<feature type="region of interest" description="Disordered" evidence="1">
    <location>
        <begin position="64"/>
        <end position="83"/>
    </location>
</feature>
<evidence type="ECO:0000256" key="1">
    <source>
        <dbReference type="SAM" id="MobiDB-lite"/>
    </source>
</evidence>
<sequence>MSLSYHADMTYLSSQNKDTQILEPRHAKANDEYRHQSNYYDSYLHDYYLNNDFNPRERDNEYSYLDGSNGYHAPDHDSNDMTTSFLSKEKDIPYHDPTCTINDCQRPSCLIPDYTEESSIPYHALTSYDQPDHETGKVPRSSRSRHHKRHRHRSKCDMGASLNASHPHSSGSYQDGQEVPATTEGISETLRREKRPL</sequence>
<evidence type="ECO:0000313" key="3">
    <source>
        <dbReference type="Proteomes" id="UP001381693"/>
    </source>
</evidence>
<protein>
    <submittedName>
        <fullName evidence="2">Uncharacterized protein</fullName>
    </submittedName>
</protein>
<proteinExistence type="predicted"/>
<feature type="compositionally biased region" description="Polar residues" evidence="1">
    <location>
        <begin position="162"/>
        <end position="175"/>
    </location>
</feature>